<dbReference type="GO" id="GO:0016887">
    <property type="term" value="F:ATP hydrolysis activity"/>
    <property type="evidence" value="ECO:0007669"/>
    <property type="project" value="RHEA"/>
</dbReference>
<dbReference type="AlphaFoldDB" id="A0A345DBY5"/>
<dbReference type="Gene3D" id="3.40.50.300">
    <property type="entry name" value="P-loop containing nucleotide triphosphate hydrolases"/>
    <property type="match status" value="2"/>
</dbReference>
<dbReference type="Gene3D" id="1.10.10.160">
    <property type="match status" value="1"/>
</dbReference>
<sequence length="736" mass="81905">MNNLEKQMSVLNPTQLQAVTLPAQSALVLAGAGSGKTSVLTTRMAWLISTGQARMPSILAVTFTNKAAKEMMTRLSGLLPMNTRGMWVGTFHGLCNRFLRAHHRESNLPQTFQILDTADQLSAIKRLLKGLQVDTEKFIPKQVQNFINSSKEEGLRSSDVEAKDYFYKKMQEIYAAYEVQCQREGVVDFSELLLRAYEVLKANEALRAHYQARFSHILIDEFQDTNSLQYAWLKLLASPQTVMMAVGDDDQSIYAFRGAKVENMRDFEREFAQHNVIKLEQNYRSYGHILNAANALIKQNANRLGKNLWTDRGHGEPVRIYEAASDYAESDFVIEQIKAQISEGAARKDIAVLYRANAQSRIIEHALFNAGIPYRVYGGLRFFERAEIKHALAYLRLIDNPHDDTSFMRVVNFPTRGIGTRTLEQLQDIAKALNSSLWGAVQHATGAGAAKLMAFARMIDSMRFDTEHLPLSELVDHVTTHSGLMAHYNADKEGADRIENLNELVNAAAAFTQIEGHASDASAAATAEDNTVMSPLAGFLSHAALEAGDNQAQAGQDAVQLMTVHAAKGLEFDTVFVLGLEEGLFPHENSLSDEGGVEEERRLMYVAITRAQTRLYMTLAQQRMLHGKTRYGIKSRFLDELSEDDLKWLTPRVRYDAWAATAQTGEVETPSFGSFKETKKDTLGYRVGQSVGHAKFGDGVVVKLEGSGEDTRAYINFGGKVGIKCLALSIAKLEVR</sequence>
<dbReference type="KEGG" id="hyf:DTO96_101613"/>
<comment type="similarity">
    <text evidence="1">Belongs to the helicase family. UvrD subfamily.</text>
</comment>
<dbReference type="InterPro" id="IPR000212">
    <property type="entry name" value="DNA_helicase_UvrD/REP"/>
</dbReference>
<feature type="domain" description="UvrD-like helicase C-terminal" evidence="14">
    <location>
        <begin position="287"/>
        <end position="569"/>
    </location>
</feature>
<dbReference type="Pfam" id="PF00580">
    <property type="entry name" value="UvrD-helicase"/>
    <property type="match status" value="1"/>
</dbReference>
<keyword evidence="2 12" id="KW-0547">Nucleotide-binding</keyword>
<dbReference type="InterPro" id="IPR014017">
    <property type="entry name" value="DNA_helicase_UvrD-like_C"/>
</dbReference>
<dbReference type="PANTHER" id="PTHR11070">
    <property type="entry name" value="UVRD / RECB / PCRA DNA HELICASE FAMILY MEMBER"/>
    <property type="match status" value="1"/>
</dbReference>
<dbReference type="Pfam" id="PF21196">
    <property type="entry name" value="PcrA_UvrD_tudor"/>
    <property type="match status" value="1"/>
</dbReference>
<dbReference type="GO" id="GO:0005524">
    <property type="term" value="F:ATP binding"/>
    <property type="evidence" value="ECO:0007669"/>
    <property type="project" value="UniProtKB-UniRule"/>
</dbReference>
<dbReference type="PROSITE" id="PS51217">
    <property type="entry name" value="UVRD_HELICASE_CTER"/>
    <property type="match status" value="1"/>
</dbReference>
<evidence type="ECO:0000256" key="10">
    <source>
        <dbReference type="ARBA" id="ARBA00034923"/>
    </source>
</evidence>
<dbReference type="GO" id="GO:0003677">
    <property type="term" value="F:DNA binding"/>
    <property type="evidence" value="ECO:0007669"/>
    <property type="project" value="UniProtKB-KW"/>
</dbReference>
<keyword evidence="4 12" id="KW-0347">Helicase</keyword>
<evidence type="ECO:0000256" key="3">
    <source>
        <dbReference type="ARBA" id="ARBA00022801"/>
    </source>
</evidence>
<dbReference type="SUPFAM" id="SSF52540">
    <property type="entry name" value="P-loop containing nucleoside triphosphate hydrolases"/>
    <property type="match status" value="1"/>
</dbReference>
<dbReference type="CDD" id="cd18807">
    <property type="entry name" value="SF1_C_UvrD"/>
    <property type="match status" value="1"/>
</dbReference>
<evidence type="ECO:0000259" key="13">
    <source>
        <dbReference type="PROSITE" id="PS51198"/>
    </source>
</evidence>
<evidence type="ECO:0000259" key="14">
    <source>
        <dbReference type="PROSITE" id="PS51217"/>
    </source>
</evidence>
<dbReference type="Proteomes" id="UP000252182">
    <property type="component" value="Chromosome"/>
</dbReference>
<evidence type="ECO:0000256" key="7">
    <source>
        <dbReference type="ARBA" id="ARBA00023235"/>
    </source>
</evidence>
<accession>A0A345DBY5</accession>
<dbReference type="PANTHER" id="PTHR11070:SF2">
    <property type="entry name" value="ATP-DEPENDENT DNA HELICASE SRS2"/>
    <property type="match status" value="1"/>
</dbReference>
<dbReference type="CDD" id="cd17932">
    <property type="entry name" value="DEXQc_UvrD"/>
    <property type="match status" value="1"/>
</dbReference>
<evidence type="ECO:0000256" key="12">
    <source>
        <dbReference type="PROSITE-ProRule" id="PRU00560"/>
    </source>
</evidence>
<evidence type="ECO:0000256" key="8">
    <source>
        <dbReference type="ARBA" id="ARBA00034617"/>
    </source>
</evidence>
<dbReference type="Pfam" id="PF13361">
    <property type="entry name" value="UvrD_C"/>
    <property type="match status" value="1"/>
</dbReference>
<dbReference type="Gene3D" id="1.10.486.10">
    <property type="entry name" value="PCRA, domain 4"/>
    <property type="match status" value="1"/>
</dbReference>
<comment type="catalytic activity">
    <reaction evidence="8">
        <text>Couples ATP hydrolysis with the unwinding of duplex DNA by translocating in the 3'-5' direction.</text>
        <dbReference type="EC" id="5.6.2.4"/>
    </reaction>
</comment>
<dbReference type="InterPro" id="IPR013986">
    <property type="entry name" value="DExx_box_DNA_helicase_dom_sf"/>
</dbReference>
<organism evidence="15 16">
    <name type="scientific">Ephemeroptericola cinctiostellae</name>
    <dbReference type="NCBI Taxonomy" id="2268024"/>
    <lineage>
        <taxon>Bacteria</taxon>
        <taxon>Pseudomonadati</taxon>
        <taxon>Pseudomonadota</taxon>
        <taxon>Betaproteobacteria</taxon>
        <taxon>Burkholderiales</taxon>
        <taxon>Burkholderiaceae</taxon>
        <taxon>Ephemeroptericola</taxon>
    </lineage>
</organism>
<evidence type="ECO:0000313" key="15">
    <source>
        <dbReference type="EMBL" id="AXF85873.1"/>
    </source>
</evidence>
<dbReference type="EMBL" id="CP031124">
    <property type="protein sequence ID" value="AXF85873.1"/>
    <property type="molecule type" value="Genomic_DNA"/>
</dbReference>
<dbReference type="GO" id="GO:0000725">
    <property type="term" value="P:recombinational repair"/>
    <property type="evidence" value="ECO:0007669"/>
    <property type="project" value="TreeGrafter"/>
</dbReference>
<comment type="catalytic activity">
    <reaction evidence="11">
        <text>ATP + H2O = ADP + phosphate + H(+)</text>
        <dbReference type="Rhea" id="RHEA:13065"/>
        <dbReference type="ChEBI" id="CHEBI:15377"/>
        <dbReference type="ChEBI" id="CHEBI:15378"/>
        <dbReference type="ChEBI" id="CHEBI:30616"/>
        <dbReference type="ChEBI" id="CHEBI:43474"/>
        <dbReference type="ChEBI" id="CHEBI:456216"/>
        <dbReference type="EC" id="5.6.2.4"/>
    </reaction>
</comment>
<evidence type="ECO:0000256" key="6">
    <source>
        <dbReference type="ARBA" id="ARBA00023125"/>
    </source>
</evidence>
<evidence type="ECO:0000313" key="16">
    <source>
        <dbReference type="Proteomes" id="UP000252182"/>
    </source>
</evidence>
<evidence type="ECO:0000256" key="5">
    <source>
        <dbReference type="ARBA" id="ARBA00022840"/>
    </source>
</evidence>
<evidence type="ECO:0000256" key="1">
    <source>
        <dbReference type="ARBA" id="ARBA00009922"/>
    </source>
</evidence>
<dbReference type="GO" id="GO:0043138">
    <property type="term" value="F:3'-5' DNA helicase activity"/>
    <property type="evidence" value="ECO:0007669"/>
    <property type="project" value="UniProtKB-EC"/>
</dbReference>
<evidence type="ECO:0000256" key="4">
    <source>
        <dbReference type="ARBA" id="ARBA00022806"/>
    </source>
</evidence>
<keyword evidence="3 12" id="KW-0378">Hydrolase</keyword>
<evidence type="ECO:0000256" key="9">
    <source>
        <dbReference type="ARBA" id="ARBA00034808"/>
    </source>
</evidence>
<dbReference type="InterPro" id="IPR014016">
    <property type="entry name" value="UvrD-like_ATP-bd"/>
</dbReference>
<dbReference type="GO" id="GO:0033202">
    <property type="term" value="C:DNA helicase complex"/>
    <property type="evidence" value="ECO:0007669"/>
    <property type="project" value="TreeGrafter"/>
</dbReference>
<keyword evidence="5 12" id="KW-0067">ATP-binding</keyword>
<keyword evidence="16" id="KW-1185">Reference proteome</keyword>
<name>A0A345DBY5_9BURK</name>
<feature type="domain" description="UvrD-like helicase ATP-binding" evidence="13">
    <location>
        <begin position="9"/>
        <end position="286"/>
    </location>
</feature>
<keyword evidence="7" id="KW-0413">Isomerase</keyword>
<dbReference type="OrthoDB" id="5905204at2"/>
<dbReference type="InterPro" id="IPR027417">
    <property type="entry name" value="P-loop_NTPase"/>
</dbReference>
<protein>
    <recommendedName>
        <fullName evidence="9">DNA 3'-5' helicase</fullName>
        <ecNumber evidence="9">5.6.2.4</ecNumber>
    </recommendedName>
    <alternativeName>
        <fullName evidence="10">DNA 3'-5' helicase II</fullName>
    </alternativeName>
</protein>
<evidence type="ECO:0000256" key="11">
    <source>
        <dbReference type="ARBA" id="ARBA00048988"/>
    </source>
</evidence>
<keyword evidence="6" id="KW-0238">DNA-binding</keyword>
<feature type="binding site" evidence="12">
    <location>
        <begin position="30"/>
        <end position="37"/>
    </location>
    <ligand>
        <name>ATP</name>
        <dbReference type="ChEBI" id="CHEBI:30616"/>
    </ligand>
</feature>
<evidence type="ECO:0000256" key="2">
    <source>
        <dbReference type="ARBA" id="ARBA00022741"/>
    </source>
</evidence>
<proteinExistence type="inferred from homology"/>
<dbReference type="EC" id="5.6.2.4" evidence="9"/>
<dbReference type="RefSeq" id="WP_114563021.1">
    <property type="nucleotide sequence ID" value="NZ_CP031124.1"/>
</dbReference>
<gene>
    <name evidence="15" type="primary">uvrD</name>
    <name evidence="15" type="ORF">DTO96_101613</name>
</gene>
<dbReference type="GO" id="GO:0005829">
    <property type="term" value="C:cytosol"/>
    <property type="evidence" value="ECO:0007669"/>
    <property type="project" value="TreeGrafter"/>
</dbReference>
<dbReference type="PROSITE" id="PS51198">
    <property type="entry name" value="UVRD_HELICASE_ATP_BIND"/>
    <property type="match status" value="1"/>
</dbReference>
<reference evidence="16" key="1">
    <citation type="submission" date="2018-07" db="EMBL/GenBank/DDBJ databases">
        <authorList>
            <person name="Kim H."/>
        </authorList>
    </citation>
    <scope>NUCLEOTIDE SEQUENCE [LARGE SCALE GENOMIC DNA]</scope>
    <source>
        <strain evidence="16">F02</strain>
    </source>
</reference>